<dbReference type="EMBL" id="JANBUJ010001098">
    <property type="protein sequence ID" value="KAJ2768744.1"/>
    <property type="molecule type" value="Genomic_DNA"/>
</dbReference>
<evidence type="ECO:0000313" key="1">
    <source>
        <dbReference type="EMBL" id="KAJ2768744.1"/>
    </source>
</evidence>
<gene>
    <name evidence="1" type="ORF">IWQ57_003404</name>
</gene>
<dbReference type="Proteomes" id="UP001140234">
    <property type="component" value="Unassembled WGS sequence"/>
</dbReference>
<comment type="caution">
    <text evidence="1">The sequence shown here is derived from an EMBL/GenBank/DDBJ whole genome shotgun (WGS) entry which is preliminary data.</text>
</comment>
<sequence>MAPYAEMRVVWVTDLPHEYTEEKIENMFRDAGHISSIRMAVDVNGRFVGKAEVHYSEADSARNAIQVFDGEMLYTTEAARQVAMRVSYSSFDNGMYIDSLRHQSSLPAPRAVPRGSRHGDHAASAMAAYAMSSMVPVLVPVPAESGARRAGRDRGRSDQRRQGGRGHRAGDDSGHRPTAEELDAEMDAYMNAAQTAKETARQPDTPAAMQTDDE</sequence>
<keyword evidence="2" id="KW-1185">Reference proteome</keyword>
<reference evidence="1" key="1">
    <citation type="submission" date="2022-07" db="EMBL/GenBank/DDBJ databases">
        <title>Phylogenomic reconstructions and comparative analyses of Kickxellomycotina fungi.</title>
        <authorList>
            <person name="Reynolds N.K."/>
            <person name="Stajich J.E."/>
            <person name="Barry K."/>
            <person name="Grigoriev I.V."/>
            <person name="Crous P."/>
            <person name="Smith M.E."/>
        </authorList>
    </citation>
    <scope>NUCLEOTIDE SEQUENCE</scope>
    <source>
        <strain evidence="1">CBS 109366</strain>
    </source>
</reference>
<accession>A0ACC1JWC4</accession>
<proteinExistence type="predicted"/>
<name>A0ACC1JWC4_9FUNG</name>
<organism evidence="1 2">
    <name type="scientific">Coemansia nantahalensis</name>
    <dbReference type="NCBI Taxonomy" id="2789366"/>
    <lineage>
        <taxon>Eukaryota</taxon>
        <taxon>Fungi</taxon>
        <taxon>Fungi incertae sedis</taxon>
        <taxon>Zoopagomycota</taxon>
        <taxon>Kickxellomycotina</taxon>
        <taxon>Kickxellomycetes</taxon>
        <taxon>Kickxellales</taxon>
        <taxon>Kickxellaceae</taxon>
        <taxon>Coemansia</taxon>
    </lineage>
</organism>
<evidence type="ECO:0000313" key="2">
    <source>
        <dbReference type="Proteomes" id="UP001140234"/>
    </source>
</evidence>
<protein>
    <submittedName>
        <fullName evidence="1">Uncharacterized protein</fullName>
    </submittedName>
</protein>